<feature type="signal peptide" evidence="5">
    <location>
        <begin position="1"/>
        <end position="36"/>
    </location>
</feature>
<keyword evidence="3" id="KW-0378">Hydrolase</keyword>
<keyword evidence="2" id="KW-0058">Aromatic hydrocarbons catabolism</keyword>
<dbReference type="InterPro" id="IPR000639">
    <property type="entry name" value="Epox_hydrolase-like"/>
</dbReference>
<dbReference type="SUPFAM" id="SSF53474">
    <property type="entry name" value="alpha/beta-Hydrolases"/>
    <property type="match status" value="1"/>
</dbReference>
<evidence type="ECO:0000256" key="2">
    <source>
        <dbReference type="ARBA" id="ARBA00022797"/>
    </source>
</evidence>
<dbReference type="InterPro" id="IPR016292">
    <property type="entry name" value="Epoxide_hydrolase"/>
</dbReference>
<evidence type="ECO:0000259" key="6">
    <source>
        <dbReference type="Pfam" id="PF06441"/>
    </source>
</evidence>
<dbReference type="PRINTS" id="PR00412">
    <property type="entry name" value="EPOXHYDRLASE"/>
</dbReference>
<feature type="active site" description="Nucleophile" evidence="4">
    <location>
        <position position="233"/>
    </location>
</feature>
<reference evidence="7 8" key="1">
    <citation type="submission" date="2019-08" db="EMBL/GenBank/DDBJ databases">
        <authorList>
            <person name="Peeters C."/>
        </authorList>
    </citation>
    <scope>NUCLEOTIDE SEQUENCE [LARGE SCALE GENOMIC DNA]</scope>
    <source>
        <strain evidence="7 8">LMG 31011</strain>
    </source>
</reference>
<dbReference type="InterPro" id="IPR029058">
    <property type="entry name" value="AB_hydrolase_fold"/>
</dbReference>
<dbReference type="InterPro" id="IPR010497">
    <property type="entry name" value="Epoxide_hydro_N"/>
</dbReference>
<dbReference type="Gene3D" id="3.40.50.1820">
    <property type="entry name" value="alpha/beta hydrolase"/>
    <property type="match status" value="1"/>
</dbReference>
<dbReference type="PANTHER" id="PTHR21661">
    <property type="entry name" value="EPOXIDE HYDROLASE 1-RELATED"/>
    <property type="match status" value="1"/>
</dbReference>
<protein>
    <submittedName>
        <fullName evidence="7">Multidrug MFS transporter</fullName>
    </submittedName>
</protein>
<accession>A0A5E4T4G5</accession>
<keyword evidence="8" id="KW-1185">Reference proteome</keyword>
<comment type="similarity">
    <text evidence="1">Belongs to the peptidase S33 family.</text>
</comment>
<organism evidence="7 8">
    <name type="scientific">Pandoraea aquatica</name>
    <dbReference type="NCBI Taxonomy" id="2508290"/>
    <lineage>
        <taxon>Bacteria</taxon>
        <taxon>Pseudomonadati</taxon>
        <taxon>Pseudomonadota</taxon>
        <taxon>Betaproteobacteria</taxon>
        <taxon>Burkholderiales</taxon>
        <taxon>Burkholderiaceae</taxon>
        <taxon>Pandoraea</taxon>
    </lineage>
</organism>
<dbReference type="Proteomes" id="UP000366819">
    <property type="component" value="Unassembled WGS sequence"/>
</dbReference>
<evidence type="ECO:0000256" key="3">
    <source>
        <dbReference type="ARBA" id="ARBA00022801"/>
    </source>
</evidence>
<dbReference type="RefSeq" id="WP_150574992.1">
    <property type="nucleotide sequence ID" value="NZ_CABPSN010000002.1"/>
</dbReference>
<evidence type="ECO:0000256" key="4">
    <source>
        <dbReference type="PIRSR" id="PIRSR001112-1"/>
    </source>
</evidence>
<dbReference type="OrthoDB" id="9780765at2"/>
<evidence type="ECO:0000256" key="5">
    <source>
        <dbReference type="SAM" id="SignalP"/>
    </source>
</evidence>
<evidence type="ECO:0000313" key="8">
    <source>
        <dbReference type="Proteomes" id="UP000366819"/>
    </source>
</evidence>
<feature type="domain" description="Epoxide hydrolase N-terminal" evidence="6">
    <location>
        <begin position="59"/>
        <end position="163"/>
    </location>
</feature>
<proteinExistence type="inferred from homology"/>
<dbReference type="GO" id="GO:0004301">
    <property type="term" value="F:epoxide hydrolase activity"/>
    <property type="evidence" value="ECO:0007669"/>
    <property type="project" value="TreeGrafter"/>
</dbReference>
<dbReference type="AlphaFoldDB" id="A0A5E4T4G5"/>
<sequence>MHSAKLPRRASRAHPIRVLAVTTALASIGMFMPAWASAAQPSQAAPSASASTQAVDTSIRPFQFHASEQSLKDLRQRIAATKWPSRELVNDGTQGVQLETMKKLAQYWANDYDWRRVESKLNALPQFVTNIDGVDIHFIHVRSKNKNALPIIVTHGWPGSVVEQLKLIDPLTNPTAHGGSADDAFDIVIPSLPGYGFSGKPNELGWDPAHIARAWEELMRRLGYQHYVAQGGDWGDAVTEQMAVQAPPGLLAIHTNMPGAVPDEIQRSLDAHKPAPANLSADEKRAYEQLDFFYSHGLAYAQEMTARPQTLYGIEDSPVGLAAWMLDHDARSYELIARVFDGKQEGLTRDDVLDNITLYWLTNTAVSSARLYWENKLAFFAPKGIKIPVAVSAFPDELYQAPESWAKKAFPNLIYYSRPAKGGHFAAWEQPDTLSHDLRLAFRSVR</sequence>
<evidence type="ECO:0000313" key="7">
    <source>
        <dbReference type="EMBL" id="VVD83056.1"/>
    </source>
</evidence>
<dbReference type="EMBL" id="CABPSN010000002">
    <property type="protein sequence ID" value="VVD83056.1"/>
    <property type="molecule type" value="Genomic_DNA"/>
</dbReference>
<dbReference type="Pfam" id="PF06441">
    <property type="entry name" value="EHN"/>
    <property type="match status" value="1"/>
</dbReference>
<feature type="active site" description="Proton donor" evidence="4">
    <location>
        <position position="372"/>
    </location>
</feature>
<dbReference type="PANTHER" id="PTHR21661:SF35">
    <property type="entry name" value="EPOXIDE HYDROLASE"/>
    <property type="match status" value="1"/>
</dbReference>
<name>A0A5E4T4G5_9BURK</name>
<keyword evidence="5" id="KW-0732">Signal</keyword>
<feature type="active site" description="Proton acceptor" evidence="4">
    <location>
        <position position="424"/>
    </location>
</feature>
<feature type="chain" id="PRO_5023140555" evidence="5">
    <location>
        <begin position="37"/>
        <end position="446"/>
    </location>
</feature>
<dbReference type="GO" id="GO:0097176">
    <property type="term" value="P:epoxide metabolic process"/>
    <property type="evidence" value="ECO:0007669"/>
    <property type="project" value="TreeGrafter"/>
</dbReference>
<dbReference type="PIRSF" id="PIRSF001112">
    <property type="entry name" value="Epoxide_hydrolase"/>
    <property type="match status" value="1"/>
</dbReference>
<gene>
    <name evidence="7" type="ORF">PAQ31011_01212</name>
</gene>
<evidence type="ECO:0000256" key="1">
    <source>
        <dbReference type="ARBA" id="ARBA00010088"/>
    </source>
</evidence>